<keyword evidence="4" id="KW-1185">Reference proteome</keyword>
<dbReference type="PANTHER" id="PTHR31672:SF13">
    <property type="entry name" value="F-BOX PROTEIN CPR30-LIKE"/>
    <property type="match status" value="1"/>
</dbReference>
<evidence type="ECO:0000256" key="1">
    <source>
        <dbReference type="SAM" id="Phobius"/>
    </source>
</evidence>
<dbReference type="EMBL" id="OU466860">
    <property type="protein sequence ID" value="CAH2061122.1"/>
    <property type="molecule type" value="Genomic_DNA"/>
</dbReference>
<sequence length="265" mass="30775">MLNRFRLIQTSKSYNRFDIYGFGYDSVSRDNYKILRINQGQLSTEIEIYEFKSKLWRSVDATLECYAHALRGSVSMNGNMYWIARKKMVNSETENEIFIQNFDFSTETFKPICCVPKGIEYSLSNGKIVLLSDFGGDMLSLLHHHKNVKIEVWVTSKLADGVVSWSKYFNVTYDPFVLHSTSRRRIGPTCFIHKTNKIMLLCPEYDAQENNVYIDVYEMCKDEIKKQVEMTGRHIFFYTPCSVYVPSLVPVTFMGALAVESKLEQ</sequence>
<accession>A0AAU9SE11</accession>
<keyword evidence="1" id="KW-1133">Transmembrane helix</keyword>
<dbReference type="PANTHER" id="PTHR31672">
    <property type="entry name" value="BNACNNG10540D PROTEIN"/>
    <property type="match status" value="1"/>
</dbReference>
<keyword evidence="1" id="KW-0472">Membrane</keyword>
<dbReference type="NCBIfam" id="TIGR01640">
    <property type="entry name" value="F_box_assoc_1"/>
    <property type="match status" value="1"/>
</dbReference>
<dbReference type="AlphaFoldDB" id="A0AAU9SE11"/>
<protein>
    <recommendedName>
        <fullName evidence="2">F-box associated beta-propeller type 1 domain-containing protein</fullName>
    </recommendedName>
</protein>
<keyword evidence="1" id="KW-0812">Transmembrane</keyword>
<gene>
    <name evidence="3" type="ORF">TAV2_LOCUS13821</name>
</gene>
<dbReference type="InterPro" id="IPR017451">
    <property type="entry name" value="F-box-assoc_interact_dom"/>
</dbReference>
<organism evidence="3 4">
    <name type="scientific">Thlaspi arvense</name>
    <name type="common">Field penny-cress</name>
    <dbReference type="NCBI Taxonomy" id="13288"/>
    <lineage>
        <taxon>Eukaryota</taxon>
        <taxon>Viridiplantae</taxon>
        <taxon>Streptophyta</taxon>
        <taxon>Embryophyta</taxon>
        <taxon>Tracheophyta</taxon>
        <taxon>Spermatophyta</taxon>
        <taxon>Magnoliopsida</taxon>
        <taxon>eudicotyledons</taxon>
        <taxon>Gunneridae</taxon>
        <taxon>Pentapetalae</taxon>
        <taxon>rosids</taxon>
        <taxon>malvids</taxon>
        <taxon>Brassicales</taxon>
        <taxon>Brassicaceae</taxon>
        <taxon>Thlaspideae</taxon>
        <taxon>Thlaspi</taxon>
    </lineage>
</organism>
<name>A0AAU9SE11_THLAR</name>
<reference evidence="3 4" key="1">
    <citation type="submission" date="2022-03" db="EMBL/GenBank/DDBJ databases">
        <authorList>
            <person name="Nunn A."/>
            <person name="Chopra R."/>
            <person name="Nunn A."/>
            <person name="Contreras Garrido A."/>
        </authorList>
    </citation>
    <scope>NUCLEOTIDE SEQUENCE [LARGE SCALE GENOMIC DNA]</scope>
</reference>
<dbReference type="InterPro" id="IPR006527">
    <property type="entry name" value="F-box-assoc_dom_typ1"/>
</dbReference>
<evidence type="ECO:0000313" key="3">
    <source>
        <dbReference type="EMBL" id="CAH2061122.1"/>
    </source>
</evidence>
<dbReference type="InterPro" id="IPR050796">
    <property type="entry name" value="SCF_F-box_component"/>
</dbReference>
<evidence type="ECO:0000259" key="2">
    <source>
        <dbReference type="Pfam" id="PF07734"/>
    </source>
</evidence>
<evidence type="ECO:0000313" key="4">
    <source>
        <dbReference type="Proteomes" id="UP000836841"/>
    </source>
</evidence>
<dbReference type="Proteomes" id="UP000836841">
    <property type="component" value="Chromosome 4"/>
</dbReference>
<feature type="transmembrane region" description="Helical" evidence="1">
    <location>
        <begin position="235"/>
        <end position="259"/>
    </location>
</feature>
<feature type="domain" description="F-box associated beta-propeller type 1" evidence="2">
    <location>
        <begin position="2"/>
        <end position="251"/>
    </location>
</feature>
<dbReference type="Pfam" id="PF07734">
    <property type="entry name" value="FBA_1"/>
    <property type="match status" value="1"/>
</dbReference>
<proteinExistence type="predicted"/>